<organism evidence="9 10">
    <name type="scientific">Camellia sinensis var. sinensis</name>
    <name type="common">China tea</name>
    <dbReference type="NCBI Taxonomy" id="542762"/>
    <lineage>
        <taxon>Eukaryota</taxon>
        <taxon>Viridiplantae</taxon>
        <taxon>Streptophyta</taxon>
        <taxon>Embryophyta</taxon>
        <taxon>Tracheophyta</taxon>
        <taxon>Spermatophyta</taxon>
        <taxon>Magnoliopsida</taxon>
        <taxon>eudicotyledons</taxon>
        <taxon>Gunneridae</taxon>
        <taxon>Pentapetalae</taxon>
        <taxon>asterids</taxon>
        <taxon>Ericales</taxon>
        <taxon>Theaceae</taxon>
        <taxon>Camellia</taxon>
    </lineage>
</organism>
<dbReference type="PANTHER" id="PTHR27009">
    <property type="entry name" value="RUST RESISTANCE KINASE LR10-RELATED"/>
    <property type="match status" value="1"/>
</dbReference>
<feature type="domain" description="Serine-threonine/tyrosine-protein kinase catalytic" evidence="8">
    <location>
        <begin position="3"/>
        <end position="81"/>
    </location>
</feature>
<dbReference type="AlphaFoldDB" id="A0A4S4F164"/>
<name>A0A4S4F164_CAMSN</name>
<keyword evidence="5" id="KW-1133">Transmembrane helix</keyword>
<keyword evidence="2" id="KW-0723">Serine/threonine-protein kinase</keyword>
<evidence type="ECO:0000256" key="1">
    <source>
        <dbReference type="ARBA" id="ARBA00004479"/>
    </source>
</evidence>
<keyword evidence="6" id="KW-0472">Membrane</keyword>
<keyword evidence="2" id="KW-0418">Kinase</keyword>
<evidence type="ECO:0000313" key="10">
    <source>
        <dbReference type="Proteomes" id="UP000306102"/>
    </source>
</evidence>
<keyword evidence="10" id="KW-1185">Reference proteome</keyword>
<comment type="subcellular location">
    <subcellularLocation>
        <location evidence="1">Membrane</location>
        <topology evidence="1">Single-pass type I membrane protein</topology>
    </subcellularLocation>
</comment>
<dbReference type="SUPFAM" id="SSF56112">
    <property type="entry name" value="Protein kinase-like (PK-like)"/>
    <property type="match status" value="1"/>
</dbReference>
<evidence type="ECO:0000259" key="8">
    <source>
        <dbReference type="Pfam" id="PF07714"/>
    </source>
</evidence>
<proteinExistence type="predicted"/>
<keyword evidence="3" id="KW-0812">Transmembrane</keyword>
<evidence type="ECO:0000256" key="4">
    <source>
        <dbReference type="ARBA" id="ARBA00022729"/>
    </source>
</evidence>
<accession>A0A4S4F164</accession>
<evidence type="ECO:0000313" key="9">
    <source>
        <dbReference type="EMBL" id="THG22754.1"/>
    </source>
</evidence>
<dbReference type="EMBL" id="SDRB02000711">
    <property type="protein sequence ID" value="THG22754.1"/>
    <property type="molecule type" value="Genomic_DNA"/>
</dbReference>
<keyword evidence="4" id="KW-0732">Signal</keyword>
<evidence type="ECO:0000256" key="5">
    <source>
        <dbReference type="ARBA" id="ARBA00022989"/>
    </source>
</evidence>
<reference evidence="9 10" key="1">
    <citation type="journal article" date="2018" name="Proc. Natl. Acad. Sci. U.S.A.">
        <title>Draft genome sequence of Camellia sinensis var. sinensis provides insights into the evolution of the tea genome and tea quality.</title>
        <authorList>
            <person name="Wei C."/>
            <person name="Yang H."/>
            <person name="Wang S."/>
            <person name="Zhao J."/>
            <person name="Liu C."/>
            <person name="Gao L."/>
            <person name="Xia E."/>
            <person name="Lu Y."/>
            <person name="Tai Y."/>
            <person name="She G."/>
            <person name="Sun J."/>
            <person name="Cao H."/>
            <person name="Tong W."/>
            <person name="Gao Q."/>
            <person name="Li Y."/>
            <person name="Deng W."/>
            <person name="Jiang X."/>
            <person name="Wang W."/>
            <person name="Chen Q."/>
            <person name="Zhang S."/>
            <person name="Li H."/>
            <person name="Wu J."/>
            <person name="Wang P."/>
            <person name="Li P."/>
            <person name="Shi C."/>
            <person name="Zheng F."/>
            <person name="Jian J."/>
            <person name="Huang B."/>
            <person name="Shan D."/>
            <person name="Shi M."/>
            <person name="Fang C."/>
            <person name="Yue Y."/>
            <person name="Li F."/>
            <person name="Li D."/>
            <person name="Wei S."/>
            <person name="Han B."/>
            <person name="Jiang C."/>
            <person name="Yin Y."/>
            <person name="Xia T."/>
            <person name="Zhang Z."/>
            <person name="Bennetzen J.L."/>
            <person name="Zhao S."/>
            <person name="Wan X."/>
        </authorList>
    </citation>
    <scope>NUCLEOTIDE SEQUENCE [LARGE SCALE GENOMIC DNA]</scope>
    <source>
        <strain evidence="10">cv. Shuchazao</strain>
        <tissue evidence="9">Leaf</tissue>
    </source>
</reference>
<gene>
    <name evidence="9" type="ORF">TEA_023077</name>
</gene>
<evidence type="ECO:0000256" key="7">
    <source>
        <dbReference type="ARBA" id="ARBA00023180"/>
    </source>
</evidence>
<sequence length="153" mass="17052">MYKGTLSHEIFVAVKVLNNSKGNGEDFINELGTIGKICHVNIVYLVGFCADGFARALVYKFLPNDSLEKNLGKVPYKATSQMFTVMERCCLKWLEGERMMLQLKTLAKCTFQSGSINSLEQGQKLWIQVDKDGDAKIAKKLTIMGFGAFNGIQ</sequence>
<dbReference type="InterPro" id="IPR001245">
    <property type="entry name" value="Ser-Thr/Tyr_kinase_cat_dom"/>
</dbReference>
<dbReference type="InterPro" id="IPR045874">
    <property type="entry name" value="LRK10/LRL21-25-like"/>
</dbReference>
<evidence type="ECO:0000256" key="2">
    <source>
        <dbReference type="ARBA" id="ARBA00022527"/>
    </source>
</evidence>
<dbReference type="InterPro" id="IPR011009">
    <property type="entry name" value="Kinase-like_dom_sf"/>
</dbReference>
<evidence type="ECO:0000256" key="3">
    <source>
        <dbReference type="ARBA" id="ARBA00022692"/>
    </source>
</evidence>
<dbReference type="Pfam" id="PF07714">
    <property type="entry name" value="PK_Tyr_Ser-Thr"/>
    <property type="match status" value="1"/>
</dbReference>
<keyword evidence="2" id="KW-0808">Transferase</keyword>
<protein>
    <recommendedName>
        <fullName evidence="8">Serine-threonine/tyrosine-protein kinase catalytic domain-containing protein</fullName>
    </recommendedName>
</protein>
<dbReference type="STRING" id="542762.A0A4S4F164"/>
<evidence type="ECO:0000256" key="6">
    <source>
        <dbReference type="ARBA" id="ARBA00023136"/>
    </source>
</evidence>
<dbReference type="Proteomes" id="UP000306102">
    <property type="component" value="Unassembled WGS sequence"/>
</dbReference>
<dbReference type="Gene3D" id="3.30.200.20">
    <property type="entry name" value="Phosphorylase Kinase, domain 1"/>
    <property type="match status" value="1"/>
</dbReference>
<dbReference type="GO" id="GO:0016020">
    <property type="term" value="C:membrane"/>
    <property type="evidence" value="ECO:0007669"/>
    <property type="project" value="UniProtKB-SubCell"/>
</dbReference>
<comment type="caution">
    <text evidence="9">The sequence shown here is derived from an EMBL/GenBank/DDBJ whole genome shotgun (WGS) entry which is preliminary data.</text>
</comment>
<dbReference type="GO" id="GO:0004674">
    <property type="term" value="F:protein serine/threonine kinase activity"/>
    <property type="evidence" value="ECO:0007669"/>
    <property type="project" value="UniProtKB-KW"/>
</dbReference>
<keyword evidence="7" id="KW-0325">Glycoprotein</keyword>